<sequence>YFKVYAYQNFDANIQINTAILLFDHTPSQVIPQNYNGDPTKKSMQLLMYSCPDKYDVPYPLFLNTREGIKLFLSQDPAVGFPDPNNCTESVQTMCDKKLGYQTVEAGLWKIFALFDSDVPSEFLLGQHMFLYNPITGEAFFDKVSNIQTCATFVEFSLDKINDVNIISLSGVAQHVNPGKYGAVQLMLSETREFKSTDQKLTDGFFNFSIEALQDLRKRKVPSLYVMVAQLSYNHVYHSKFEMTEVSFVLCWNFEIHKIDEHLKYQLMPFDHIDNTTHTRELGTRRMAFEFLRAKTQQSSPDPSIKVKYIFKSSTDQNVMLHQYVDWTHVGSETHQISASRTITTDRGNQASITEVKVGKELDEKKNQVAEFSTMFSTAQITKISSSQDVQYDVQSVAAVVYEIKADDQKKSIQIDATKDTHEYFYKFSPSSTVKEKGGYEFIAGGTTDCHANATLMYSYVNPIPSVDDNFEASVQHKIEVYNKIHLYVTDPKPVYVSLSIQNASKGCTMMWLEVAPIGYESDFLPMDKQVEKLIYREETEQNELYFEVNGNSEFNAFIKVETDQDIKNQTIKYVITNKPFSGSVDDANEDDIIVSGKLNENTIEQIIQFTCKRSGYYYLTFSRSLSGQSTQSTTFDFQISQLHNLINDEVNLNNVGYKESGYKYFQFDTKRNEEYQIKFEIEEQSLPAYAYVCPFIPFIDEITKCSIAQQILNNSYFTVYPSEYTGKNYLILVNKNNKPSPIKVHLRKNIQVQLGELGEYKMEIGEPVHLVVHLQQITTNSSQIFINLINCDNCVVCASQRVQQPRIVPFTSDLTMNTDCDAIVGVAKTDVVAYNRTALIDIQKEGNKTVYFTVKSLDAEGIVEQIDLIVDQTSVADPDKQYKVDMKYSDVSEIVDPANGKSTFSKINFLFNVNCGSNEEYSTLTVTPDILAPNMNLLKVQSSSYNLFASTEHVIPSKSKSEFSLLNEIGIAVLPIKNSQLLRKCISNQSVVQFYVSVQAAGELVNSTPTFIQFAFGQTQNLVNLLKFGSGNQMMQPQNSRKLYYFDVITKPIAFTLVACKGFPQLRAGITDYYMRSNYTSDFDYNKEKVFISKDILYGEDIVLQIKPGSTQFGMTGDWILEVSDFSSSWGAELLVGNSDPRPGVPVRPFEFGFNGKYQVRFSPAIALGKGFNQTILEYSAFIMADYGENQNKWFNPKQACGYLQGGFQIVKWKTFEKYEDKFYLESDFEKNMYQQFIKEQNTTKFYLTIVARQKDTMLSDEYLEIQFDIQHMPSPLKNNQNKAVVVGVSVTFSIIAVAGIAMLIVWLKKRNNTRQVYEARLE</sequence>
<protein>
    <submittedName>
        <fullName evidence="2">Uncharacterized protein</fullName>
    </submittedName>
</protein>
<organism evidence="2">
    <name type="scientific">Trepomonas sp. PC1</name>
    <dbReference type="NCBI Taxonomy" id="1076344"/>
    <lineage>
        <taxon>Eukaryota</taxon>
        <taxon>Metamonada</taxon>
        <taxon>Diplomonadida</taxon>
        <taxon>Hexamitidae</taxon>
        <taxon>Hexamitinae</taxon>
        <taxon>Trepomonas</taxon>
    </lineage>
</organism>
<feature type="non-terminal residue" evidence="2">
    <location>
        <position position="1"/>
    </location>
</feature>
<keyword evidence="1" id="KW-0472">Membrane</keyword>
<proteinExistence type="predicted"/>
<evidence type="ECO:0000313" key="2">
    <source>
        <dbReference type="EMBL" id="JAP94044.1"/>
    </source>
</evidence>
<name>A0A146KDQ0_9EUKA</name>
<accession>A0A146KDQ0</accession>
<gene>
    <name evidence="2" type="ORF">TPC1_13444</name>
</gene>
<keyword evidence="1" id="KW-1133">Transmembrane helix</keyword>
<dbReference type="EMBL" id="GDID01002562">
    <property type="protein sequence ID" value="JAP94044.1"/>
    <property type="molecule type" value="Transcribed_RNA"/>
</dbReference>
<feature type="transmembrane region" description="Helical" evidence="1">
    <location>
        <begin position="1285"/>
        <end position="1309"/>
    </location>
</feature>
<evidence type="ECO:0000256" key="1">
    <source>
        <dbReference type="SAM" id="Phobius"/>
    </source>
</evidence>
<keyword evidence="1" id="KW-0812">Transmembrane</keyword>
<reference evidence="2" key="1">
    <citation type="submission" date="2015-07" db="EMBL/GenBank/DDBJ databases">
        <title>Adaptation to a free-living lifestyle via gene acquisitions in the diplomonad Trepomonas sp. PC1.</title>
        <authorList>
            <person name="Xu F."/>
            <person name="Jerlstrom-Hultqvist J."/>
            <person name="Kolisko M."/>
            <person name="Simpson A.G.B."/>
            <person name="Roger A.J."/>
            <person name="Svard S.G."/>
            <person name="Andersson J.O."/>
        </authorList>
    </citation>
    <scope>NUCLEOTIDE SEQUENCE</scope>
    <source>
        <strain evidence="2">PC1</strain>
    </source>
</reference>